<gene>
    <name evidence="5 6" type="primary">rplJ</name>
    <name evidence="6" type="ORF">COS58_00525</name>
</gene>
<dbReference type="NCBIfam" id="NF000955">
    <property type="entry name" value="PRK00099.1-1"/>
    <property type="match status" value="1"/>
</dbReference>
<dbReference type="GO" id="GO:0006412">
    <property type="term" value="P:translation"/>
    <property type="evidence" value="ECO:0007669"/>
    <property type="project" value="UniProtKB-UniRule"/>
</dbReference>
<dbReference type="GO" id="GO:1990904">
    <property type="term" value="C:ribonucleoprotein complex"/>
    <property type="evidence" value="ECO:0007669"/>
    <property type="project" value="UniProtKB-KW"/>
</dbReference>
<protein>
    <recommendedName>
        <fullName evidence="4 5">Large ribosomal subunit protein uL10</fullName>
    </recommendedName>
</protein>
<dbReference type="InterPro" id="IPR001790">
    <property type="entry name" value="Ribosomal_uL10"/>
</dbReference>
<dbReference type="CDD" id="cd05797">
    <property type="entry name" value="Ribosomal_L10"/>
    <property type="match status" value="1"/>
</dbReference>
<evidence type="ECO:0000313" key="6">
    <source>
        <dbReference type="EMBL" id="PIU99776.1"/>
    </source>
</evidence>
<name>A0A2M7B9H5_9BACT</name>
<evidence type="ECO:0000256" key="3">
    <source>
        <dbReference type="ARBA" id="ARBA00023274"/>
    </source>
</evidence>
<comment type="function">
    <text evidence="5">Forms part of the ribosomal stalk, playing a central role in the interaction of the ribosome with GTP-bound translation factors.</text>
</comment>
<dbReference type="InterPro" id="IPR022973">
    <property type="entry name" value="Ribosomal_uL10_bac"/>
</dbReference>
<keyword evidence="5" id="KW-0694">RNA-binding</keyword>
<keyword evidence="5" id="KW-0699">rRNA-binding</keyword>
<dbReference type="AlphaFoldDB" id="A0A2M7B9H5"/>
<accession>A0A2M7B9H5</accession>
<reference evidence="7" key="1">
    <citation type="submission" date="2017-09" db="EMBL/GenBank/DDBJ databases">
        <title>Depth-based differentiation of microbial function through sediment-hosted aquifers and enrichment of novel symbionts in the deep terrestrial subsurface.</title>
        <authorList>
            <person name="Probst A.J."/>
            <person name="Ladd B."/>
            <person name="Jarett J.K."/>
            <person name="Geller-Mcgrath D.E."/>
            <person name="Sieber C.M.K."/>
            <person name="Emerson J.B."/>
            <person name="Anantharaman K."/>
            <person name="Thomas B.C."/>
            <person name="Malmstrom R."/>
            <person name="Stieglmeier M."/>
            <person name="Klingl A."/>
            <person name="Woyke T."/>
            <person name="Ryan C.M."/>
            <person name="Banfield J.F."/>
        </authorList>
    </citation>
    <scope>NUCLEOTIDE SEQUENCE [LARGE SCALE GENOMIC DNA]</scope>
</reference>
<sequence length="170" mass="18771">MATTRQKKETILQGLTGQFKEAQMVIFVNFHGLSTAATRKLRKLLRTTGSQYKVAKKTLIKKAMETLNVIGDMPNLEGEIALIFGADNLPTVAKSLIKFIKENKEMAISGGILENKFIGSKMVSELAAIPTREILLAKLVYVINSPRQRLVGALGGDLRKFANILSQIRK</sequence>
<dbReference type="InterPro" id="IPR047865">
    <property type="entry name" value="Ribosomal_uL10_bac_type"/>
</dbReference>
<comment type="caution">
    <text evidence="6">The sequence shown here is derived from an EMBL/GenBank/DDBJ whole genome shotgun (WGS) entry which is preliminary data.</text>
</comment>
<keyword evidence="2 5" id="KW-0689">Ribosomal protein</keyword>
<comment type="similarity">
    <text evidence="1 5">Belongs to the universal ribosomal protein uL10 family.</text>
</comment>
<evidence type="ECO:0000256" key="4">
    <source>
        <dbReference type="ARBA" id="ARBA00035202"/>
    </source>
</evidence>
<dbReference type="Pfam" id="PF00466">
    <property type="entry name" value="Ribosomal_L10"/>
    <property type="match status" value="1"/>
</dbReference>
<comment type="subunit">
    <text evidence="5">Part of the ribosomal stalk of the 50S ribosomal subunit. The N-terminus interacts with L11 and the large rRNA to form the base of the stalk. The C-terminus forms an elongated spine to which L12 dimers bind in a sequential fashion forming a multimeric L10(L12)X complex.</text>
</comment>
<dbReference type="Proteomes" id="UP000228561">
    <property type="component" value="Unassembled WGS sequence"/>
</dbReference>
<dbReference type="GO" id="GO:0005840">
    <property type="term" value="C:ribosome"/>
    <property type="evidence" value="ECO:0007669"/>
    <property type="project" value="UniProtKB-KW"/>
</dbReference>
<keyword evidence="3 5" id="KW-0687">Ribonucleoprotein</keyword>
<proteinExistence type="inferred from homology"/>
<dbReference type="GO" id="GO:0070180">
    <property type="term" value="F:large ribosomal subunit rRNA binding"/>
    <property type="evidence" value="ECO:0007669"/>
    <property type="project" value="UniProtKB-UniRule"/>
</dbReference>
<evidence type="ECO:0000256" key="1">
    <source>
        <dbReference type="ARBA" id="ARBA00008889"/>
    </source>
</evidence>
<dbReference type="Gene3D" id="6.10.250.290">
    <property type="match status" value="1"/>
</dbReference>
<dbReference type="Gene3D" id="3.30.70.1730">
    <property type="match status" value="1"/>
</dbReference>
<evidence type="ECO:0000313" key="7">
    <source>
        <dbReference type="Proteomes" id="UP000228561"/>
    </source>
</evidence>
<dbReference type="InterPro" id="IPR043141">
    <property type="entry name" value="Ribosomal_uL10-like_sf"/>
</dbReference>
<evidence type="ECO:0000256" key="2">
    <source>
        <dbReference type="ARBA" id="ARBA00022980"/>
    </source>
</evidence>
<organism evidence="6 7">
    <name type="scientific">Candidatus Tagabacteria bacterium CG03_land_8_20_14_0_80_41_22</name>
    <dbReference type="NCBI Taxonomy" id="1975020"/>
    <lineage>
        <taxon>Bacteria</taxon>
        <taxon>Candidatus Tagaibacteriota</taxon>
    </lineage>
</organism>
<dbReference type="SUPFAM" id="SSF160369">
    <property type="entry name" value="Ribosomal protein L10-like"/>
    <property type="match status" value="1"/>
</dbReference>
<evidence type="ECO:0000256" key="5">
    <source>
        <dbReference type="HAMAP-Rule" id="MF_00362"/>
    </source>
</evidence>
<dbReference type="HAMAP" id="MF_00362">
    <property type="entry name" value="Ribosomal_uL10"/>
    <property type="match status" value="1"/>
</dbReference>
<dbReference type="PANTHER" id="PTHR11560">
    <property type="entry name" value="39S RIBOSOMAL PROTEIN L10, MITOCHONDRIAL"/>
    <property type="match status" value="1"/>
</dbReference>
<dbReference type="EMBL" id="PEVG01000004">
    <property type="protein sequence ID" value="PIU99776.1"/>
    <property type="molecule type" value="Genomic_DNA"/>
</dbReference>